<keyword evidence="3" id="KW-1185">Reference proteome</keyword>
<reference evidence="2 3" key="1">
    <citation type="submission" date="2015-01" db="EMBL/GenBank/DDBJ databases">
        <title>The Genome Sequence of Ochroconis gallopava CBS43764.</title>
        <authorList>
            <consortium name="The Broad Institute Genomics Platform"/>
            <person name="Cuomo C."/>
            <person name="de Hoog S."/>
            <person name="Gorbushina A."/>
            <person name="Stielow B."/>
            <person name="Teixiera M."/>
            <person name="Abouelleil A."/>
            <person name="Chapman S.B."/>
            <person name="Priest M."/>
            <person name="Young S.K."/>
            <person name="Wortman J."/>
            <person name="Nusbaum C."/>
            <person name="Birren B."/>
        </authorList>
    </citation>
    <scope>NUCLEOTIDE SEQUENCE [LARGE SCALE GENOMIC DNA]</scope>
    <source>
        <strain evidence="2 3">CBS 43764</strain>
    </source>
</reference>
<organism evidence="2 3">
    <name type="scientific">Verruconis gallopava</name>
    <dbReference type="NCBI Taxonomy" id="253628"/>
    <lineage>
        <taxon>Eukaryota</taxon>
        <taxon>Fungi</taxon>
        <taxon>Dikarya</taxon>
        <taxon>Ascomycota</taxon>
        <taxon>Pezizomycotina</taxon>
        <taxon>Dothideomycetes</taxon>
        <taxon>Pleosporomycetidae</taxon>
        <taxon>Venturiales</taxon>
        <taxon>Sympoventuriaceae</taxon>
        <taxon>Verruconis</taxon>
    </lineage>
</organism>
<evidence type="ECO:0008006" key="4">
    <source>
        <dbReference type="Google" id="ProtNLM"/>
    </source>
</evidence>
<dbReference type="OrthoDB" id="3940476at2759"/>
<proteinExistence type="predicted"/>
<dbReference type="HOGENOM" id="CLU_1788323_0_0_1"/>
<dbReference type="EMBL" id="KN847529">
    <property type="protein sequence ID" value="KIW09589.1"/>
    <property type="molecule type" value="Genomic_DNA"/>
</dbReference>
<accession>A0A0D2BDX7</accession>
<evidence type="ECO:0000256" key="1">
    <source>
        <dbReference type="SAM" id="MobiDB-lite"/>
    </source>
</evidence>
<dbReference type="InParanoid" id="A0A0D2BDX7"/>
<dbReference type="GeneID" id="27308433"/>
<evidence type="ECO:0000313" key="3">
    <source>
        <dbReference type="Proteomes" id="UP000053259"/>
    </source>
</evidence>
<protein>
    <recommendedName>
        <fullName evidence="4">Myb-like domain-containing protein</fullName>
    </recommendedName>
</protein>
<feature type="region of interest" description="Disordered" evidence="1">
    <location>
        <begin position="67"/>
        <end position="117"/>
    </location>
</feature>
<dbReference type="RefSeq" id="XP_016219458.1">
    <property type="nucleotide sequence ID" value="XM_016353201.1"/>
</dbReference>
<dbReference type="VEuPathDB" id="FungiDB:PV09_00460"/>
<dbReference type="Proteomes" id="UP000053259">
    <property type="component" value="Unassembled WGS sequence"/>
</dbReference>
<evidence type="ECO:0000313" key="2">
    <source>
        <dbReference type="EMBL" id="KIW09589.1"/>
    </source>
</evidence>
<dbReference type="STRING" id="253628.A0A0D2BDX7"/>
<feature type="compositionally biased region" description="Low complexity" evidence="1">
    <location>
        <begin position="74"/>
        <end position="97"/>
    </location>
</feature>
<sequence>MPKGQPSGDRIVWDDANEKHLLLCILAEANPAKLDWTRIASNFGKNLSSSAASQKYAKIKTRDRQLFEGGGATGATSSSGKKITATNTKATPTVTNKRSSNGGFKNPAAYSEEADNDKLMRSPSKKFKIKEEVCAETCSVLYDEV</sequence>
<gene>
    <name evidence="2" type="ORF">PV09_00460</name>
</gene>
<dbReference type="AlphaFoldDB" id="A0A0D2BDX7"/>
<name>A0A0D2BDX7_9PEZI</name>